<feature type="region of interest" description="Disordered" evidence="1">
    <location>
        <begin position="94"/>
        <end position="132"/>
    </location>
</feature>
<keyword evidence="3" id="KW-1185">Reference proteome</keyword>
<organism evidence="2 3">
    <name type="scientific">Bradyrhizobium ontarionense</name>
    <dbReference type="NCBI Taxonomy" id="2898149"/>
    <lineage>
        <taxon>Bacteria</taxon>
        <taxon>Pseudomonadati</taxon>
        <taxon>Pseudomonadota</taxon>
        <taxon>Alphaproteobacteria</taxon>
        <taxon>Hyphomicrobiales</taxon>
        <taxon>Nitrobacteraceae</taxon>
        <taxon>Bradyrhizobium</taxon>
    </lineage>
</organism>
<gene>
    <name evidence="2" type="ORF">LQG66_27270</name>
</gene>
<dbReference type="Proteomes" id="UP001431010">
    <property type="component" value="Chromosome"/>
</dbReference>
<sequence>MSWQATAWAVEQIVGPPARKLLLLVLANYADEHGICWPSQDTLAANTGMSLDTVQRQTKKLQDGGFLTISRPPKRRGQWQTFVYQLHMPSLTRPQNAARSNADIASPDRAECGPAGPQPARKPGRIAVRPKPSIEPSIEPLRARTASEAAERLLAFQGKQEAPEVVQNRIARRLGPEGWLILGELSEAERDRLSALERRHLLDDDLLSEAVSRARLAQRSRTRAAVACGGGSS</sequence>
<evidence type="ECO:0000313" key="3">
    <source>
        <dbReference type="Proteomes" id="UP001431010"/>
    </source>
</evidence>
<dbReference type="EMBL" id="CP088156">
    <property type="protein sequence ID" value="UFZ02931.1"/>
    <property type="molecule type" value="Genomic_DNA"/>
</dbReference>
<protein>
    <submittedName>
        <fullName evidence="2">Helix-turn-helix domain-containing protein</fullName>
    </submittedName>
</protein>
<evidence type="ECO:0000256" key="1">
    <source>
        <dbReference type="SAM" id="MobiDB-lite"/>
    </source>
</evidence>
<name>A0ABY3R6L4_9BRAD</name>
<dbReference type="Gene3D" id="1.10.10.10">
    <property type="entry name" value="Winged helix-like DNA-binding domain superfamily/Winged helix DNA-binding domain"/>
    <property type="match status" value="1"/>
</dbReference>
<dbReference type="RefSeq" id="WP_231318716.1">
    <property type="nucleotide sequence ID" value="NZ_CP088156.1"/>
</dbReference>
<evidence type="ECO:0000313" key="2">
    <source>
        <dbReference type="EMBL" id="UFZ02931.1"/>
    </source>
</evidence>
<accession>A0ABY3R6L4</accession>
<proteinExistence type="predicted"/>
<dbReference type="InterPro" id="IPR036388">
    <property type="entry name" value="WH-like_DNA-bd_sf"/>
</dbReference>
<dbReference type="Pfam" id="PF13730">
    <property type="entry name" value="HTH_36"/>
    <property type="match status" value="1"/>
</dbReference>
<reference evidence="2" key="1">
    <citation type="journal article" date="2024" name="Antonie Van Leeuwenhoek">
        <title>Bradyrhizobium ontarionense sp. nov., a novel bacterial symbiont isolated from Aeschynomene indica (Indian jointvetch), harbours photosynthesis, nitrogen fixation and nitrous oxide (N2O) reductase genes.</title>
        <authorList>
            <person name="Bromfield E.S.P."/>
            <person name="Cloutier S."/>
        </authorList>
    </citation>
    <scope>NUCLEOTIDE SEQUENCE</scope>
    <source>
        <strain evidence="2">A19</strain>
    </source>
</reference>